<feature type="region of interest" description="Disordered" evidence="1">
    <location>
        <begin position="41"/>
        <end position="63"/>
    </location>
</feature>
<sequence length="151" mass="16768">MNMETVAAVVVVILVAEAEKQKHYIVILLLLNLSLSLQKKKRKKKEKTNKLKHPGTEKLHHHHHHRHHLLPLLLLPHLPPLSSTLATSSCSSPNVPLFLSLPECKKKVRCARFSVPVSTPGQDVTACPGAASLIEISILRVPQEEGEDRCV</sequence>
<evidence type="ECO:0000256" key="1">
    <source>
        <dbReference type="SAM" id="MobiDB-lite"/>
    </source>
</evidence>
<dbReference type="Proteomes" id="UP000324222">
    <property type="component" value="Unassembled WGS sequence"/>
</dbReference>
<organism evidence="2 3">
    <name type="scientific">Portunus trituberculatus</name>
    <name type="common">Swimming crab</name>
    <name type="synonym">Neptunus trituberculatus</name>
    <dbReference type="NCBI Taxonomy" id="210409"/>
    <lineage>
        <taxon>Eukaryota</taxon>
        <taxon>Metazoa</taxon>
        <taxon>Ecdysozoa</taxon>
        <taxon>Arthropoda</taxon>
        <taxon>Crustacea</taxon>
        <taxon>Multicrustacea</taxon>
        <taxon>Malacostraca</taxon>
        <taxon>Eumalacostraca</taxon>
        <taxon>Eucarida</taxon>
        <taxon>Decapoda</taxon>
        <taxon>Pleocyemata</taxon>
        <taxon>Brachyura</taxon>
        <taxon>Eubrachyura</taxon>
        <taxon>Portunoidea</taxon>
        <taxon>Portunidae</taxon>
        <taxon>Portuninae</taxon>
        <taxon>Portunus</taxon>
    </lineage>
</organism>
<dbReference type="AlphaFoldDB" id="A0A5B7HMG4"/>
<reference evidence="2 3" key="1">
    <citation type="submission" date="2019-05" db="EMBL/GenBank/DDBJ databases">
        <title>Another draft genome of Portunus trituberculatus and its Hox gene families provides insights of decapod evolution.</title>
        <authorList>
            <person name="Jeong J.-H."/>
            <person name="Song I."/>
            <person name="Kim S."/>
            <person name="Choi T."/>
            <person name="Kim D."/>
            <person name="Ryu S."/>
            <person name="Kim W."/>
        </authorList>
    </citation>
    <scope>NUCLEOTIDE SEQUENCE [LARGE SCALE GENOMIC DNA]</scope>
    <source>
        <tissue evidence="2">Muscle</tissue>
    </source>
</reference>
<gene>
    <name evidence="2" type="ORF">E2C01_068459</name>
</gene>
<name>A0A5B7HMG4_PORTR</name>
<evidence type="ECO:0000313" key="3">
    <source>
        <dbReference type="Proteomes" id="UP000324222"/>
    </source>
</evidence>
<protein>
    <submittedName>
        <fullName evidence="2">Uncharacterized protein</fullName>
    </submittedName>
</protein>
<comment type="caution">
    <text evidence="2">The sequence shown here is derived from an EMBL/GenBank/DDBJ whole genome shotgun (WGS) entry which is preliminary data.</text>
</comment>
<accession>A0A5B7HMG4</accession>
<proteinExistence type="predicted"/>
<dbReference type="EMBL" id="VSRR010038262">
    <property type="protein sequence ID" value="MPC74111.1"/>
    <property type="molecule type" value="Genomic_DNA"/>
</dbReference>
<evidence type="ECO:0000313" key="2">
    <source>
        <dbReference type="EMBL" id="MPC74111.1"/>
    </source>
</evidence>
<keyword evidence="3" id="KW-1185">Reference proteome</keyword>